<keyword evidence="2" id="KW-0812">Transmembrane</keyword>
<evidence type="ECO:0000256" key="2">
    <source>
        <dbReference type="SAM" id="Phobius"/>
    </source>
</evidence>
<feature type="transmembrane region" description="Helical" evidence="2">
    <location>
        <begin position="222"/>
        <end position="241"/>
    </location>
</feature>
<dbReference type="Proteomes" id="UP001265746">
    <property type="component" value="Unassembled WGS sequence"/>
</dbReference>
<dbReference type="EMBL" id="JAUJFL010000005">
    <property type="protein sequence ID" value="KAK2602462.1"/>
    <property type="molecule type" value="Genomic_DNA"/>
</dbReference>
<proteinExistence type="predicted"/>
<feature type="region of interest" description="Disordered" evidence="1">
    <location>
        <begin position="95"/>
        <end position="158"/>
    </location>
</feature>
<gene>
    <name evidence="3" type="ORF">N8I77_008991</name>
</gene>
<reference evidence="3" key="1">
    <citation type="submission" date="2023-06" db="EMBL/GenBank/DDBJ databases">
        <authorList>
            <person name="Noh H."/>
        </authorList>
    </citation>
    <scope>NUCLEOTIDE SEQUENCE</scope>
    <source>
        <strain evidence="3">DUCC20226</strain>
    </source>
</reference>
<feature type="compositionally biased region" description="Low complexity" evidence="1">
    <location>
        <begin position="109"/>
        <end position="158"/>
    </location>
</feature>
<organism evidence="3 4">
    <name type="scientific">Phomopsis amygdali</name>
    <name type="common">Fusicoccum amygdali</name>
    <dbReference type="NCBI Taxonomy" id="1214568"/>
    <lineage>
        <taxon>Eukaryota</taxon>
        <taxon>Fungi</taxon>
        <taxon>Dikarya</taxon>
        <taxon>Ascomycota</taxon>
        <taxon>Pezizomycotina</taxon>
        <taxon>Sordariomycetes</taxon>
        <taxon>Sordariomycetidae</taxon>
        <taxon>Diaporthales</taxon>
        <taxon>Diaporthaceae</taxon>
        <taxon>Diaporthe</taxon>
    </lineage>
</organism>
<feature type="compositionally biased region" description="Basic residues" evidence="1">
    <location>
        <begin position="27"/>
        <end position="41"/>
    </location>
</feature>
<accession>A0AAD9S987</accession>
<keyword evidence="2" id="KW-0472">Membrane</keyword>
<name>A0AAD9S987_PHOAM</name>
<sequence>MTNHFYGSSLFQARKTDHVHHRHSHLHGRSANHLRSHAQFHRRQEENETADLDSGDPTITEVVQTISVVQVIDGSGAIIETKTLVSDPQTNLVDAETGSTIDPGVKVVSPTSDSAGAATTSSTATETPISSVDPVSVPSETTTPSANPSDASSTASSTSLVTTEPITSLVPTLSIPLTFPSLSSTFNSTICDFAYFFPVIFAIKFLYSFKFYSDYQFLGRKLYGIPVAIIAGHDPLFFLILRLD</sequence>
<protein>
    <submittedName>
        <fullName evidence="3">Uncharacterized protein</fullName>
    </submittedName>
</protein>
<evidence type="ECO:0000313" key="4">
    <source>
        <dbReference type="Proteomes" id="UP001265746"/>
    </source>
</evidence>
<keyword evidence="2" id="KW-1133">Transmembrane helix</keyword>
<comment type="caution">
    <text evidence="3">The sequence shown here is derived from an EMBL/GenBank/DDBJ whole genome shotgun (WGS) entry which is preliminary data.</text>
</comment>
<feature type="transmembrane region" description="Helical" evidence="2">
    <location>
        <begin position="193"/>
        <end position="210"/>
    </location>
</feature>
<feature type="region of interest" description="Disordered" evidence="1">
    <location>
        <begin position="27"/>
        <end position="56"/>
    </location>
</feature>
<evidence type="ECO:0000313" key="3">
    <source>
        <dbReference type="EMBL" id="KAK2602462.1"/>
    </source>
</evidence>
<dbReference type="AlphaFoldDB" id="A0AAD9S987"/>
<keyword evidence="4" id="KW-1185">Reference proteome</keyword>
<evidence type="ECO:0000256" key="1">
    <source>
        <dbReference type="SAM" id="MobiDB-lite"/>
    </source>
</evidence>